<accession>A0A7W5XK85</accession>
<dbReference type="AlphaFoldDB" id="A0A7W5XK85"/>
<organism evidence="3 4">
    <name type="scientific">Garicola koreensis</name>
    <dbReference type="NCBI Taxonomy" id="1262554"/>
    <lineage>
        <taxon>Bacteria</taxon>
        <taxon>Bacillati</taxon>
        <taxon>Actinomycetota</taxon>
        <taxon>Actinomycetes</taxon>
        <taxon>Micrococcales</taxon>
        <taxon>Micrococcaceae</taxon>
        <taxon>Garicola</taxon>
    </lineage>
</organism>
<dbReference type="Proteomes" id="UP000547528">
    <property type="component" value="Unassembled WGS sequence"/>
</dbReference>
<dbReference type="Gene3D" id="3.30.420.10">
    <property type="entry name" value="Ribonuclease H-like superfamily/Ribonuclease H"/>
    <property type="match status" value="1"/>
</dbReference>
<dbReference type="RefSeq" id="WP_183357038.1">
    <property type="nucleotide sequence ID" value="NZ_BAABKR010000004.1"/>
</dbReference>
<comment type="caution">
    <text evidence="3">The sequence shown here is derived from an EMBL/GenBank/DDBJ whole genome shotgun (WGS) entry which is preliminary data.</text>
</comment>
<dbReference type="EMBL" id="JACIBT010000001">
    <property type="protein sequence ID" value="MBB3666605.1"/>
    <property type="molecule type" value="Genomic_DNA"/>
</dbReference>
<evidence type="ECO:0000256" key="1">
    <source>
        <dbReference type="SAM" id="MobiDB-lite"/>
    </source>
</evidence>
<evidence type="ECO:0000259" key="2">
    <source>
        <dbReference type="PROSITE" id="PS50994"/>
    </source>
</evidence>
<dbReference type="InterPro" id="IPR012337">
    <property type="entry name" value="RNaseH-like_sf"/>
</dbReference>
<sequence length="135" mass="14911">MCRSGCSGDSGLACNPTRRGFTGKLVDYLVDLGVKPITGNPDRPTTQGKNERFHQTLQKWLNARAPAHSIEALQIMVEEFDTYYNYERVHQALSDKTPMEAWEATDPAPPPAPEPRMPNMPPSAQTQAENAETGP</sequence>
<feature type="domain" description="Integrase catalytic" evidence="2">
    <location>
        <begin position="1"/>
        <end position="106"/>
    </location>
</feature>
<keyword evidence="4" id="KW-1185">Reference proteome</keyword>
<dbReference type="InterPro" id="IPR001584">
    <property type="entry name" value="Integrase_cat-core"/>
</dbReference>
<protein>
    <submittedName>
        <fullName evidence="3">Transposase InsO family protein</fullName>
    </submittedName>
</protein>
<dbReference type="InterPro" id="IPR036397">
    <property type="entry name" value="RNaseH_sf"/>
</dbReference>
<feature type="compositionally biased region" description="Polar residues" evidence="1">
    <location>
        <begin position="123"/>
        <end position="135"/>
    </location>
</feature>
<reference evidence="3 4" key="1">
    <citation type="submission" date="2020-08" db="EMBL/GenBank/DDBJ databases">
        <title>Sequencing the genomes of 1000 actinobacteria strains.</title>
        <authorList>
            <person name="Klenk H.-P."/>
        </authorList>
    </citation>
    <scope>NUCLEOTIDE SEQUENCE [LARGE SCALE GENOMIC DNA]</scope>
    <source>
        <strain evidence="3 4">DSM 28238</strain>
    </source>
</reference>
<dbReference type="GO" id="GO:0015074">
    <property type="term" value="P:DNA integration"/>
    <property type="evidence" value="ECO:0007669"/>
    <property type="project" value="InterPro"/>
</dbReference>
<dbReference type="SUPFAM" id="SSF53098">
    <property type="entry name" value="Ribonuclease H-like"/>
    <property type="match status" value="1"/>
</dbReference>
<gene>
    <name evidence="3" type="ORF">FHX47_000198</name>
</gene>
<evidence type="ECO:0000313" key="4">
    <source>
        <dbReference type="Proteomes" id="UP000547528"/>
    </source>
</evidence>
<dbReference type="GO" id="GO:0003676">
    <property type="term" value="F:nucleic acid binding"/>
    <property type="evidence" value="ECO:0007669"/>
    <property type="project" value="InterPro"/>
</dbReference>
<feature type="region of interest" description="Disordered" evidence="1">
    <location>
        <begin position="100"/>
        <end position="135"/>
    </location>
</feature>
<proteinExistence type="predicted"/>
<evidence type="ECO:0000313" key="3">
    <source>
        <dbReference type="EMBL" id="MBB3666605.1"/>
    </source>
</evidence>
<dbReference type="PROSITE" id="PS50994">
    <property type="entry name" value="INTEGRASE"/>
    <property type="match status" value="1"/>
</dbReference>
<feature type="compositionally biased region" description="Pro residues" evidence="1">
    <location>
        <begin position="107"/>
        <end position="121"/>
    </location>
</feature>
<name>A0A7W5XK85_9MICC</name>
<dbReference type="Pfam" id="PF13683">
    <property type="entry name" value="rve_3"/>
    <property type="match status" value="1"/>
</dbReference>